<organism evidence="3 4">
    <name type="scientific">Lates japonicus</name>
    <name type="common">Japanese lates</name>
    <dbReference type="NCBI Taxonomy" id="270547"/>
    <lineage>
        <taxon>Eukaryota</taxon>
        <taxon>Metazoa</taxon>
        <taxon>Chordata</taxon>
        <taxon>Craniata</taxon>
        <taxon>Vertebrata</taxon>
        <taxon>Euteleostomi</taxon>
        <taxon>Actinopterygii</taxon>
        <taxon>Neopterygii</taxon>
        <taxon>Teleostei</taxon>
        <taxon>Neoteleostei</taxon>
        <taxon>Acanthomorphata</taxon>
        <taxon>Carangaria</taxon>
        <taxon>Carangaria incertae sedis</taxon>
        <taxon>Centropomidae</taxon>
        <taxon>Lates</taxon>
    </lineage>
</organism>
<evidence type="ECO:0000313" key="3">
    <source>
        <dbReference type="EMBL" id="GLD68795.1"/>
    </source>
</evidence>
<protein>
    <submittedName>
        <fullName evidence="3">Uncharacterized protein</fullName>
    </submittedName>
</protein>
<name>A0AAD3NC40_LATJO</name>
<proteinExistence type="predicted"/>
<evidence type="ECO:0000256" key="2">
    <source>
        <dbReference type="SAM" id="MobiDB-lite"/>
    </source>
</evidence>
<feature type="compositionally biased region" description="Polar residues" evidence="2">
    <location>
        <begin position="302"/>
        <end position="311"/>
    </location>
</feature>
<feature type="compositionally biased region" description="Acidic residues" evidence="2">
    <location>
        <begin position="269"/>
        <end position="278"/>
    </location>
</feature>
<keyword evidence="4" id="KW-1185">Reference proteome</keyword>
<evidence type="ECO:0000256" key="1">
    <source>
        <dbReference type="SAM" id="Coils"/>
    </source>
</evidence>
<sequence>MAARQKPNKKMECHELQQEIIKLQNLLNAEKADNARVFQELVDTKEQLDKMESELEAEKYENQALQYELKVSQITASADLSLEKHAVALLQRDLVLSQNKLMEKSQIIAHLREQLKLSREKLTAEPPVEEIKALTEKLKLCQEKFETQLQAARQNNMFLKDELKSAKVRFSADLQREKQTIMALQEQLKLSQENFSAELQVEKRAQERLKLSQEQLMAESLEAEEEQEILRRTEEPQPEYRPSRRILRRDQVKLPSRTRPSRRTAPDQTEQEIPEEGPSETPQPDQTGDQTEQETPEEGPSETPQTETPGTSAAPRKSAFKRFRHFLGLRKPQRWKRPAVPASTSGN</sequence>
<feature type="region of interest" description="Disordered" evidence="2">
    <location>
        <begin position="226"/>
        <end position="347"/>
    </location>
</feature>
<evidence type="ECO:0000313" key="4">
    <source>
        <dbReference type="Proteomes" id="UP001279410"/>
    </source>
</evidence>
<keyword evidence="1" id="KW-0175">Coiled coil</keyword>
<dbReference type="AlphaFoldDB" id="A0AAD3NC40"/>
<dbReference type="Proteomes" id="UP001279410">
    <property type="component" value="Unassembled WGS sequence"/>
</dbReference>
<dbReference type="EMBL" id="BRZM01000151">
    <property type="protein sequence ID" value="GLD68795.1"/>
    <property type="molecule type" value="Genomic_DNA"/>
</dbReference>
<reference evidence="3" key="1">
    <citation type="submission" date="2022-08" db="EMBL/GenBank/DDBJ databases">
        <title>Genome sequencing of akame (Lates japonicus).</title>
        <authorList>
            <person name="Hashiguchi Y."/>
            <person name="Takahashi H."/>
        </authorList>
    </citation>
    <scope>NUCLEOTIDE SEQUENCE</scope>
    <source>
        <strain evidence="3">Kochi</strain>
    </source>
</reference>
<feature type="compositionally biased region" description="Polar residues" evidence="2">
    <location>
        <begin position="280"/>
        <end position="290"/>
    </location>
</feature>
<feature type="coiled-coil region" evidence="1">
    <location>
        <begin position="13"/>
        <end position="77"/>
    </location>
</feature>
<feature type="compositionally biased region" description="Acidic residues" evidence="2">
    <location>
        <begin position="291"/>
        <end position="300"/>
    </location>
</feature>
<accession>A0AAD3NC40</accession>
<gene>
    <name evidence="3" type="ORF">AKAME5_002010800</name>
</gene>
<comment type="caution">
    <text evidence="3">The sequence shown here is derived from an EMBL/GenBank/DDBJ whole genome shotgun (WGS) entry which is preliminary data.</text>
</comment>
<feature type="compositionally biased region" description="Basic residues" evidence="2">
    <location>
        <begin position="318"/>
        <end position="337"/>
    </location>
</feature>